<evidence type="ECO:0000256" key="4">
    <source>
        <dbReference type="SAM" id="MobiDB-lite"/>
    </source>
</evidence>
<dbReference type="Proteomes" id="UP001501288">
    <property type="component" value="Unassembled WGS sequence"/>
</dbReference>
<feature type="region of interest" description="Disordered" evidence="4">
    <location>
        <begin position="168"/>
        <end position="188"/>
    </location>
</feature>
<feature type="domain" description="HTH luxR-type" evidence="5">
    <location>
        <begin position="107"/>
        <end position="172"/>
    </location>
</feature>
<name>A0ABN2C5Z6_9MICO</name>
<dbReference type="Gene3D" id="3.40.50.2300">
    <property type="match status" value="1"/>
</dbReference>
<accession>A0ABN2C5Z6</accession>
<proteinExistence type="predicted"/>
<keyword evidence="2" id="KW-0238">DNA-binding</keyword>
<evidence type="ECO:0000313" key="6">
    <source>
        <dbReference type="EMBL" id="GAA1552879.1"/>
    </source>
</evidence>
<dbReference type="PRINTS" id="PR00038">
    <property type="entry name" value="HTHLUXR"/>
</dbReference>
<protein>
    <recommendedName>
        <fullName evidence="5">HTH luxR-type domain-containing protein</fullName>
    </recommendedName>
</protein>
<comment type="caution">
    <text evidence="6">The sequence shown here is derived from an EMBL/GenBank/DDBJ whole genome shotgun (WGS) entry which is preliminary data.</text>
</comment>
<dbReference type="EMBL" id="BAAANV010000066">
    <property type="protein sequence ID" value="GAA1552879.1"/>
    <property type="molecule type" value="Genomic_DNA"/>
</dbReference>
<dbReference type="Pfam" id="PF00196">
    <property type="entry name" value="GerE"/>
    <property type="match status" value="1"/>
</dbReference>
<reference evidence="6 7" key="1">
    <citation type="journal article" date="2019" name="Int. J. Syst. Evol. Microbiol.">
        <title>The Global Catalogue of Microorganisms (GCM) 10K type strain sequencing project: providing services to taxonomists for standard genome sequencing and annotation.</title>
        <authorList>
            <consortium name="The Broad Institute Genomics Platform"/>
            <consortium name="The Broad Institute Genome Sequencing Center for Infectious Disease"/>
            <person name="Wu L."/>
            <person name="Ma J."/>
        </authorList>
    </citation>
    <scope>NUCLEOTIDE SEQUENCE [LARGE SCALE GENOMIC DNA]</scope>
    <source>
        <strain evidence="6 7">JCM 14588</strain>
    </source>
</reference>
<dbReference type="PROSITE" id="PS50043">
    <property type="entry name" value="HTH_LUXR_2"/>
    <property type="match status" value="1"/>
</dbReference>
<organism evidence="6 7">
    <name type="scientific">Dermacoccus barathri</name>
    <dbReference type="NCBI Taxonomy" id="322601"/>
    <lineage>
        <taxon>Bacteria</taxon>
        <taxon>Bacillati</taxon>
        <taxon>Actinomycetota</taxon>
        <taxon>Actinomycetes</taxon>
        <taxon>Micrococcales</taxon>
        <taxon>Dermacoccaceae</taxon>
        <taxon>Dermacoccus</taxon>
    </lineage>
</organism>
<dbReference type="CDD" id="cd06170">
    <property type="entry name" value="LuxR_C_like"/>
    <property type="match status" value="1"/>
</dbReference>
<gene>
    <name evidence="6" type="ORF">GCM10009762_26960</name>
</gene>
<keyword evidence="7" id="KW-1185">Reference proteome</keyword>
<evidence type="ECO:0000259" key="5">
    <source>
        <dbReference type="PROSITE" id="PS50043"/>
    </source>
</evidence>
<evidence type="ECO:0000256" key="2">
    <source>
        <dbReference type="ARBA" id="ARBA00023125"/>
    </source>
</evidence>
<dbReference type="InterPro" id="IPR000792">
    <property type="entry name" value="Tscrpt_reg_LuxR_C"/>
</dbReference>
<evidence type="ECO:0000256" key="1">
    <source>
        <dbReference type="ARBA" id="ARBA00023015"/>
    </source>
</evidence>
<dbReference type="InterPro" id="IPR016032">
    <property type="entry name" value="Sig_transdc_resp-reg_C-effctor"/>
</dbReference>
<evidence type="ECO:0000256" key="3">
    <source>
        <dbReference type="ARBA" id="ARBA00023163"/>
    </source>
</evidence>
<keyword evidence="1" id="KW-0805">Transcription regulation</keyword>
<dbReference type="SUPFAM" id="SSF46894">
    <property type="entry name" value="C-terminal effector domain of the bipartite response regulators"/>
    <property type="match status" value="1"/>
</dbReference>
<dbReference type="PROSITE" id="PS00622">
    <property type="entry name" value="HTH_LUXR_1"/>
    <property type="match status" value="1"/>
</dbReference>
<keyword evidence="3" id="KW-0804">Transcription</keyword>
<dbReference type="SMART" id="SM00421">
    <property type="entry name" value="HTH_LUXR"/>
    <property type="match status" value="1"/>
</dbReference>
<evidence type="ECO:0000313" key="7">
    <source>
        <dbReference type="Proteomes" id="UP001501288"/>
    </source>
</evidence>
<dbReference type="PANTHER" id="PTHR44688:SF16">
    <property type="entry name" value="DNA-BINDING TRANSCRIPTIONAL ACTIVATOR DEVR_DOSR"/>
    <property type="match status" value="1"/>
</dbReference>
<sequence>MERMSGDVVATIVVEDRQIAVHEPSSIASLRRLVALARTEDVAAVVDPADEAVLERLVGAGVAAFFPYVPSRDELTEAAEALAVAGSYAHPDLAQALLRLARRALRPDSVLDVLTAREVEVLRLLAGGQANRAIAARLFISEHTVRNHLARIYRKLDVTTRREAVDLTHEALSDASPREEREGRRPSD</sequence>
<dbReference type="PANTHER" id="PTHR44688">
    <property type="entry name" value="DNA-BINDING TRANSCRIPTIONAL ACTIVATOR DEVR_DOSR"/>
    <property type="match status" value="1"/>
</dbReference>